<dbReference type="EMBL" id="QVRA01000023">
    <property type="protein sequence ID" value="RJG52704.1"/>
    <property type="molecule type" value="Genomic_DNA"/>
</dbReference>
<sequence>MALYTAPTLSKSSDEGDLRISACIRRASLGQPWLEKTLWGLRDQEAGWIGAEVRNINGSYDLGPLQINSWWIPRIAALVGRAPVQVRHWLRFDPCFNAEAARWIFLSALRSNGNYWKAIGVYHSPTTWRQRRYRSSVAQHMRTRYGDAVFRP</sequence>
<evidence type="ECO:0000313" key="1">
    <source>
        <dbReference type="EMBL" id="RJG52704.1"/>
    </source>
</evidence>
<comment type="caution">
    <text evidence="1">The sequence shown here is derived from an EMBL/GenBank/DDBJ whole genome shotgun (WGS) entry which is preliminary data.</text>
</comment>
<evidence type="ECO:0000313" key="2">
    <source>
        <dbReference type="Proteomes" id="UP000283469"/>
    </source>
</evidence>
<dbReference type="AlphaFoldDB" id="A0A418YND4"/>
<dbReference type="OrthoDB" id="9808681at2"/>
<keyword evidence="2" id="KW-1185">Reference proteome</keyword>
<dbReference type="InterPro" id="IPR023346">
    <property type="entry name" value="Lysozyme-like_dom_sf"/>
</dbReference>
<dbReference type="SUPFAM" id="SSF53955">
    <property type="entry name" value="Lysozyme-like"/>
    <property type="match status" value="1"/>
</dbReference>
<proteinExistence type="predicted"/>
<accession>A0A418YND4</accession>
<protein>
    <submittedName>
        <fullName evidence="1">Murein transglycosylase</fullName>
    </submittedName>
</protein>
<dbReference type="CDD" id="cd13400">
    <property type="entry name" value="LT_IagB-like"/>
    <property type="match status" value="1"/>
</dbReference>
<dbReference type="Proteomes" id="UP000283469">
    <property type="component" value="Unassembled WGS sequence"/>
</dbReference>
<gene>
    <name evidence="1" type="ORF">D0Z70_18925</name>
</gene>
<reference evidence="1 2" key="1">
    <citation type="submission" date="2018-08" db="EMBL/GenBank/DDBJ databases">
        <title>Sphingobium sp. EO9.</title>
        <authorList>
            <person name="Park Y."/>
            <person name="Kim K.H."/>
            <person name="Jeon C.O."/>
        </authorList>
    </citation>
    <scope>NUCLEOTIDE SEQUENCE [LARGE SCALE GENOMIC DNA]</scope>
    <source>
        <strain evidence="1 2">EO9</strain>
    </source>
</reference>
<name>A0A418YND4_9SPHN</name>
<organism evidence="1 2">
    <name type="scientific">Sphingobium terrigena</name>
    <dbReference type="NCBI Taxonomy" id="2304063"/>
    <lineage>
        <taxon>Bacteria</taxon>
        <taxon>Pseudomonadati</taxon>
        <taxon>Pseudomonadota</taxon>
        <taxon>Alphaproteobacteria</taxon>
        <taxon>Sphingomonadales</taxon>
        <taxon>Sphingomonadaceae</taxon>
        <taxon>Sphingobium</taxon>
    </lineage>
</organism>